<feature type="domain" description="Sodium/calcium exchanger membrane region" evidence="6">
    <location>
        <begin position="165"/>
        <end position="302"/>
    </location>
</feature>
<feature type="transmembrane region" description="Helical" evidence="5">
    <location>
        <begin position="257"/>
        <end position="278"/>
    </location>
</feature>
<keyword evidence="8" id="KW-1185">Reference proteome</keyword>
<accession>A0A2Z2N020</accession>
<evidence type="ECO:0000256" key="2">
    <source>
        <dbReference type="ARBA" id="ARBA00022692"/>
    </source>
</evidence>
<dbReference type="OrthoDB" id="142185at2157"/>
<gene>
    <name evidence="7" type="ORF">A3L10_01020</name>
</gene>
<keyword evidence="4 5" id="KW-0472">Membrane</keyword>
<dbReference type="GO" id="GO:0008273">
    <property type="term" value="F:calcium, potassium:sodium antiporter activity"/>
    <property type="evidence" value="ECO:0007669"/>
    <property type="project" value="TreeGrafter"/>
</dbReference>
<feature type="transmembrane region" description="Helical" evidence="5">
    <location>
        <begin position="6"/>
        <end position="26"/>
    </location>
</feature>
<dbReference type="KEGG" id="trl:A3L10_01020"/>
<feature type="transmembrane region" description="Helical" evidence="5">
    <location>
        <begin position="38"/>
        <end position="62"/>
    </location>
</feature>
<feature type="transmembrane region" description="Helical" evidence="5">
    <location>
        <begin position="229"/>
        <end position="251"/>
    </location>
</feature>
<evidence type="ECO:0000313" key="7">
    <source>
        <dbReference type="EMBL" id="ASJ13780.1"/>
    </source>
</evidence>
<name>A0A2Z2N020_9EURY</name>
<dbReference type="InterPro" id="IPR044880">
    <property type="entry name" value="NCX_ion-bd_dom_sf"/>
</dbReference>
<evidence type="ECO:0000313" key="8">
    <source>
        <dbReference type="Proteomes" id="UP000250085"/>
    </source>
</evidence>
<feature type="transmembrane region" description="Helical" evidence="5">
    <location>
        <begin position="103"/>
        <end position="119"/>
    </location>
</feature>
<dbReference type="GO" id="GO:0005262">
    <property type="term" value="F:calcium channel activity"/>
    <property type="evidence" value="ECO:0007669"/>
    <property type="project" value="TreeGrafter"/>
</dbReference>
<sequence>MIVEIILFALGLILLIKGSDYFVEAASRVAKGFGVSEFIIALVLASIATTLPEVTVSAISSYQGKPDIALGNAIGSALANIALILGVSALLRPLKVEKTAWKNALFMIGVTAYAGLLMYDGTISRLDGASLILIYFGFLYYLYRKHMTLEELPEGGRGNPRRDALIMFGSGILVVTGAKLVVDSAVTIARAFGVPEVVIGLTMVSIGTSLPEFTNSLMATIKRLPNISVGNIIGANILDVLMVIGIAALINPIRVDATIYTFTLPLTLLVMGILTAVLRLTGRIDRLTGGVLLAIYSYFIYVYLTGGVHLPQG</sequence>
<dbReference type="PANTHER" id="PTHR10846">
    <property type="entry name" value="SODIUM/POTASSIUM/CALCIUM EXCHANGER"/>
    <property type="match status" value="1"/>
</dbReference>
<feature type="transmembrane region" description="Helical" evidence="5">
    <location>
        <begin position="290"/>
        <end position="310"/>
    </location>
</feature>
<dbReference type="Gene3D" id="1.20.1420.30">
    <property type="entry name" value="NCX, central ion-binding region"/>
    <property type="match status" value="2"/>
</dbReference>
<reference evidence="7 8" key="1">
    <citation type="submission" date="2016-04" db="EMBL/GenBank/DDBJ databases">
        <title>Complete genome sequence of Thermococcus radiotolerans type strain EJ2.</title>
        <authorList>
            <person name="Oger P.M."/>
        </authorList>
    </citation>
    <scope>NUCLEOTIDE SEQUENCE [LARGE SCALE GENOMIC DNA]</scope>
    <source>
        <strain evidence="7 8">EJ2</strain>
    </source>
</reference>
<dbReference type="InterPro" id="IPR004481">
    <property type="entry name" value="K/Na/Ca-exchanger"/>
</dbReference>
<evidence type="ECO:0000259" key="6">
    <source>
        <dbReference type="Pfam" id="PF01699"/>
    </source>
</evidence>
<proteinExistence type="predicted"/>
<comment type="subcellular location">
    <subcellularLocation>
        <location evidence="1">Membrane</location>
        <topology evidence="1">Multi-pass membrane protein</topology>
    </subcellularLocation>
</comment>
<evidence type="ECO:0000256" key="4">
    <source>
        <dbReference type="ARBA" id="ARBA00023136"/>
    </source>
</evidence>
<dbReference type="InterPro" id="IPR004837">
    <property type="entry name" value="NaCa_Exmemb"/>
</dbReference>
<dbReference type="Proteomes" id="UP000250085">
    <property type="component" value="Chromosome"/>
</dbReference>
<feature type="domain" description="Sodium/calcium exchanger membrane region" evidence="6">
    <location>
        <begin position="5"/>
        <end position="143"/>
    </location>
</feature>
<feature type="transmembrane region" description="Helical" evidence="5">
    <location>
        <begin position="125"/>
        <end position="143"/>
    </location>
</feature>
<evidence type="ECO:0000256" key="1">
    <source>
        <dbReference type="ARBA" id="ARBA00004141"/>
    </source>
</evidence>
<keyword evidence="2 5" id="KW-0812">Transmembrane</keyword>
<feature type="transmembrane region" description="Helical" evidence="5">
    <location>
        <begin position="164"/>
        <end position="182"/>
    </location>
</feature>
<dbReference type="RefSeq" id="WP_088865994.1">
    <property type="nucleotide sequence ID" value="NZ_CP015106.1"/>
</dbReference>
<dbReference type="EMBL" id="CP015106">
    <property type="protein sequence ID" value="ASJ13780.1"/>
    <property type="molecule type" value="Genomic_DNA"/>
</dbReference>
<dbReference type="GO" id="GO:0006874">
    <property type="term" value="P:intracellular calcium ion homeostasis"/>
    <property type="evidence" value="ECO:0007669"/>
    <property type="project" value="TreeGrafter"/>
</dbReference>
<evidence type="ECO:0000256" key="5">
    <source>
        <dbReference type="SAM" id="Phobius"/>
    </source>
</evidence>
<evidence type="ECO:0000256" key="3">
    <source>
        <dbReference type="ARBA" id="ARBA00022989"/>
    </source>
</evidence>
<feature type="transmembrane region" description="Helical" evidence="5">
    <location>
        <begin position="188"/>
        <end position="208"/>
    </location>
</feature>
<protein>
    <submittedName>
        <fullName evidence="7">Cation transporter</fullName>
    </submittedName>
</protein>
<dbReference type="Pfam" id="PF01699">
    <property type="entry name" value="Na_Ca_ex"/>
    <property type="match status" value="2"/>
</dbReference>
<feature type="transmembrane region" description="Helical" evidence="5">
    <location>
        <begin position="68"/>
        <end position="91"/>
    </location>
</feature>
<dbReference type="GeneID" id="33327385"/>
<dbReference type="AlphaFoldDB" id="A0A2Z2N020"/>
<organism evidence="7 8">
    <name type="scientific">Thermococcus radiotolerans</name>
    <dbReference type="NCBI Taxonomy" id="187880"/>
    <lineage>
        <taxon>Archaea</taxon>
        <taxon>Methanobacteriati</taxon>
        <taxon>Methanobacteriota</taxon>
        <taxon>Thermococci</taxon>
        <taxon>Thermococcales</taxon>
        <taxon>Thermococcaceae</taxon>
        <taxon>Thermococcus</taxon>
    </lineage>
</organism>
<keyword evidence="3 5" id="KW-1133">Transmembrane helix</keyword>
<dbReference type="PANTHER" id="PTHR10846:SF8">
    <property type="entry name" value="INNER MEMBRANE PROTEIN YRBG"/>
    <property type="match status" value="1"/>
</dbReference>
<dbReference type="GO" id="GO:0005886">
    <property type="term" value="C:plasma membrane"/>
    <property type="evidence" value="ECO:0007669"/>
    <property type="project" value="TreeGrafter"/>
</dbReference>
<dbReference type="NCBIfam" id="TIGR00367">
    <property type="entry name" value="calcium/sodium antiporter"/>
    <property type="match status" value="1"/>
</dbReference>